<organism evidence="2 3">
    <name type="scientific">Maritalea mediterranea</name>
    <dbReference type="NCBI Taxonomy" id="2909667"/>
    <lineage>
        <taxon>Bacteria</taxon>
        <taxon>Pseudomonadati</taxon>
        <taxon>Pseudomonadota</taxon>
        <taxon>Alphaproteobacteria</taxon>
        <taxon>Hyphomicrobiales</taxon>
        <taxon>Devosiaceae</taxon>
        <taxon>Maritalea</taxon>
    </lineage>
</organism>
<evidence type="ECO:0000313" key="2">
    <source>
        <dbReference type="EMBL" id="MCF4098992.1"/>
    </source>
</evidence>
<proteinExistence type="predicted"/>
<gene>
    <name evidence="2" type="ORF">L1I42_10890</name>
</gene>
<keyword evidence="3" id="KW-1185">Reference proteome</keyword>
<evidence type="ECO:0000313" key="3">
    <source>
        <dbReference type="Proteomes" id="UP001201217"/>
    </source>
</evidence>
<feature type="signal peptide" evidence="1">
    <location>
        <begin position="1"/>
        <end position="22"/>
    </location>
</feature>
<reference evidence="2 3" key="1">
    <citation type="submission" date="2022-01" db="EMBL/GenBank/DDBJ databases">
        <title>Maritalea mediterranea sp. nov., isolated from marine plastic residues from the Malva-rosa beach (Valencia, Spain).</title>
        <authorList>
            <person name="Vidal-Verdu A."/>
            <person name="Molina-Menor E."/>
            <person name="Pascual J."/>
            <person name="Pereto J."/>
            <person name="Porcar M."/>
        </authorList>
    </citation>
    <scope>NUCLEOTIDE SEQUENCE [LARGE SCALE GENOMIC DNA]</scope>
    <source>
        <strain evidence="2 3">P4.10X</strain>
    </source>
</reference>
<evidence type="ECO:0000256" key="1">
    <source>
        <dbReference type="SAM" id="SignalP"/>
    </source>
</evidence>
<feature type="chain" id="PRO_5047095906" evidence="1">
    <location>
        <begin position="23"/>
        <end position="166"/>
    </location>
</feature>
<keyword evidence="1" id="KW-0732">Signal</keyword>
<dbReference type="Proteomes" id="UP001201217">
    <property type="component" value="Unassembled WGS sequence"/>
</dbReference>
<accession>A0ABS9E9W5</accession>
<dbReference type="EMBL" id="JAKGTI010000002">
    <property type="protein sequence ID" value="MCF4098992.1"/>
    <property type="molecule type" value="Genomic_DNA"/>
</dbReference>
<protein>
    <submittedName>
        <fullName evidence="2">Uncharacterized protein</fullName>
    </submittedName>
</protein>
<sequence>MYKILKLLVTLVVMTYASPALAGMTVTLPPPTFSPVDDTSASIGLRFEFGDIISPSLVGAVRTTHTSTENVVTGGMVDIAIPIGPDLNFQPTIRLMGIFGNTQIQGLAGAGFDFGQNQGILALGTQIKHLEGGMHIGLEGGLFPYVGASSYGGPPERETSSPPPPD</sequence>
<name>A0ABS9E9W5_9HYPH</name>
<comment type="caution">
    <text evidence="2">The sequence shown here is derived from an EMBL/GenBank/DDBJ whole genome shotgun (WGS) entry which is preliminary data.</text>
</comment>
<dbReference type="RefSeq" id="WP_236114553.1">
    <property type="nucleotide sequence ID" value="NZ_JAKGTI010000002.1"/>
</dbReference>